<gene>
    <name evidence="5" type="ORF">HUO14_13630</name>
</gene>
<name>A0ABX2N5D7_9SPHN</name>
<accession>A0ABX2N5D7</accession>
<dbReference type="Pfam" id="PF03060">
    <property type="entry name" value="NMO"/>
    <property type="match status" value="1"/>
</dbReference>
<dbReference type="SUPFAM" id="SSF51412">
    <property type="entry name" value="Inosine monophosphate dehydrogenase (IMPDH)"/>
    <property type="match status" value="1"/>
</dbReference>
<keyword evidence="6" id="KW-1185">Reference proteome</keyword>
<keyword evidence="5" id="KW-0503">Monooxygenase</keyword>
<evidence type="ECO:0000256" key="1">
    <source>
        <dbReference type="ARBA" id="ARBA00022630"/>
    </source>
</evidence>
<dbReference type="CDD" id="cd04730">
    <property type="entry name" value="NPD_like"/>
    <property type="match status" value="1"/>
</dbReference>
<comment type="caution">
    <text evidence="5">The sequence shown here is derived from an EMBL/GenBank/DDBJ whole genome shotgun (WGS) entry which is preliminary data.</text>
</comment>
<sequence length="384" mass="40573">MNNKICDMLGIEFPLVAFSHCRDVVAAVSRAGGMGVFGGVNCSPEMLEEELSWIDAHVDGKPYGLDIIVPNKVEGKGEQLDPEAVLASIPDEHKQFTNDILQRHGVDTGRIAGDIEAVRREQVAFTDNLRGGTAEAILEVAFRHPIGLIANALGIPPQVMLDMGKKHDVPVAALIGTRDHAMSQVAAGVDIIIAVGGEAGGHTGDISTMVLIPEVCNALAQIGDDTPVLAAGGIATGAQMAAAMAMGASGAWCGSVWLTTVEAETNPVVKEKMLAATSRDTVRARSRTGKPSRQLRSPWTDAWQAEGAPSPLPMPLQSLVAEPPLRVLDKLSQGDNQGARDLSTYWVGQGVGLMNEQMTAGQVVQGFKEDFLTAYERLAANLGE</sequence>
<evidence type="ECO:0000256" key="2">
    <source>
        <dbReference type="ARBA" id="ARBA00022643"/>
    </source>
</evidence>
<keyword evidence="3" id="KW-0560">Oxidoreductase</keyword>
<dbReference type="EMBL" id="JABWMH010000004">
    <property type="protein sequence ID" value="NVD28937.1"/>
    <property type="molecule type" value="Genomic_DNA"/>
</dbReference>
<proteinExistence type="predicted"/>
<dbReference type="PANTHER" id="PTHR32332">
    <property type="entry name" value="2-NITROPROPANE DIOXYGENASE"/>
    <property type="match status" value="1"/>
</dbReference>
<reference evidence="5 6" key="1">
    <citation type="submission" date="2020-06" db="EMBL/GenBank/DDBJ databases">
        <authorList>
            <person name="Kim S.-J."/>
            <person name="Park S.-J."/>
        </authorList>
    </citation>
    <scope>NUCLEOTIDE SEQUENCE [LARGE SCALE GENOMIC DNA]</scope>
    <source>
        <strain evidence="5 6">SW-151</strain>
    </source>
</reference>
<dbReference type="InterPro" id="IPR004136">
    <property type="entry name" value="NMO"/>
</dbReference>
<evidence type="ECO:0000256" key="4">
    <source>
        <dbReference type="SAM" id="MobiDB-lite"/>
    </source>
</evidence>
<evidence type="ECO:0000313" key="6">
    <source>
        <dbReference type="Proteomes" id="UP000652427"/>
    </source>
</evidence>
<protein>
    <submittedName>
        <fullName evidence="5">Nitronate monooxygenase</fullName>
    </submittedName>
</protein>
<evidence type="ECO:0000256" key="3">
    <source>
        <dbReference type="ARBA" id="ARBA00023002"/>
    </source>
</evidence>
<dbReference type="Proteomes" id="UP000652427">
    <property type="component" value="Unassembled WGS sequence"/>
</dbReference>
<dbReference type="GO" id="GO:0004497">
    <property type="term" value="F:monooxygenase activity"/>
    <property type="evidence" value="ECO:0007669"/>
    <property type="project" value="UniProtKB-KW"/>
</dbReference>
<dbReference type="RefSeq" id="WP_176280384.1">
    <property type="nucleotide sequence ID" value="NZ_JABWMH010000004.1"/>
</dbReference>
<dbReference type="Gene3D" id="3.20.20.70">
    <property type="entry name" value="Aldolase class I"/>
    <property type="match status" value="1"/>
</dbReference>
<evidence type="ECO:0000313" key="5">
    <source>
        <dbReference type="EMBL" id="NVD28937.1"/>
    </source>
</evidence>
<feature type="region of interest" description="Disordered" evidence="4">
    <location>
        <begin position="281"/>
        <end position="308"/>
    </location>
</feature>
<keyword evidence="2" id="KW-0288">FMN</keyword>
<dbReference type="PANTHER" id="PTHR32332:SF38">
    <property type="entry name" value="MONOOXYGENASE RV1533-RELATED"/>
    <property type="match status" value="1"/>
</dbReference>
<organism evidence="5 6">
    <name type="scientific">Parasphingorhabdus flavimaris</name>
    <dbReference type="NCBI Taxonomy" id="266812"/>
    <lineage>
        <taxon>Bacteria</taxon>
        <taxon>Pseudomonadati</taxon>
        <taxon>Pseudomonadota</taxon>
        <taxon>Alphaproteobacteria</taxon>
        <taxon>Sphingomonadales</taxon>
        <taxon>Sphingomonadaceae</taxon>
        <taxon>Parasphingorhabdus</taxon>
    </lineage>
</organism>
<keyword evidence="1" id="KW-0285">Flavoprotein</keyword>
<dbReference type="InterPro" id="IPR013785">
    <property type="entry name" value="Aldolase_TIM"/>
</dbReference>